<dbReference type="EMBL" id="KN826668">
    <property type="protein sequence ID" value="KIK78219.1"/>
    <property type="molecule type" value="Genomic_DNA"/>
</dbReference>
<keyword evidence="2" id="KW-1185">Reference proteome</keyword>
<dbReference type="OrthoDB" id="2654519at2759"/>
<dbReference type="HOGENOM" id="CLU_179482_0_0_1"/>
<organism evidence="1 2">
    <name type="scientific">Paxillus rubicundulus Ve08.2h10</name>
    <dbReference type="NCBI Taxonomy" id="930991"/>
    <lineage>
        <taxon>Eukaryota</taxon>
        <taxon>Fungi</taxon>
        <taxon>Dikarya</taxon>
        <taxon>Basidiomycota</taxon>
        <taxon>Agaricomycotina</taxon>
        <taxon>Agaricomycetes</taxon>
        <taxon>Agaricomycetidae</taxon>
        <taxon>Boletales</taxon>
        <taxon>Paxilineae</taxon>
        <taxon>Paxillaceae</taxon>
        <taxon>Paxillus</taxon>
    </lineage>
</organism>
<proteinExistence type="predicted"/>
<dbReference type="InParanoid" id="A0A0D0DC33"/>
<dbReference type="AlphaFoldDB" id="A0A0D0DC33"/>
<dbReference type="Proteomes" id="UP000054538">
    <property type="component" value="Unassembled WGS sequence"/>
</dbReference>
<evidence type="ECO:0000313" key="1">
    <source>
        <dbReference type="EMBL" id="KIK78219.1"/>
    </source>
</evidence>
<name>A0A0D0DC33_9AGAM</name>
<reference evidence="1 2" key="1">
    <citation type="submission" date="2014-04" db="EMBL/GenBank/DDBJ databases">
        <authorList>
            <consortium name="DOE Joint Genome Institute"/>
            <person name="Kuo A."/>
            <person name="Kohler A."/>
            <person name="Jargeat P."/>
            <person name="Nagy L.G."/>
            <person name="Floudas D."/>
            <person name="Copeland A."/>
            <person name="Barry K.W."/>
            <person name="Cichocki N."/>
            <person name="Veneault-Fourrey C."/>
            <person name="LaButti K."/>
            <person name="Lindquist E.A."/>
            <person name="Lipzen A."/>
            <person name="Lundell T."/>
            <person name="Morin E."/>
            <person name="Murat C."/>
            <person name="Sun H."/>
            <person name="Tunlid A."/>
            <person name="Henrissat B."/>
            <person name="Grigoriev I.V."/>
            <person name="Hibbett D.S."/>
            <person name="Martin F."/>
            <person name="Nordberg H.P."/>
            <person name="Cantor M.N."/>
            <person name="Hua S.X."/>
        </authorList>
    </citation>
    <scope>NUCLEOTIDE SEQUENCE [LARGE SCALE GENOMIC DNA]</scope>
    <source>
        <strain evidence="1 2">Ve08.2h10</strain>
    </source>
</reference>
<accession>A0A0D0DC33</accession>
<protein>
    <submittedName>
        <fullName evidence="1">Uncharacterized protein</fullName>
    </submittedName>
</protein>
<reference evidence="2" key="2">
    <citation type="submission" date="2015-01" db="EMBL/GenBank/DDBJ databases">
        <title>Evolutionary Origins and Diversification of the Mycorrhizal Mutualists.</title>
        <authorList>
            <consortium name="DOE Joint Genome Institute"/>
            <consortium name="Mycorrhizal Genomics Consortium"/>
            <person name="Kohler A."/>
            <person name="Kuo A."/>
            <person name="Nagy L.G."/>
            <person name="Floudas D."/>
            <person name="Copeland A."/>
            <person name="Barry K.W."/>
            <person name="Cichocki N."/>
            <person name="Veneault-Fourrey C."/>
            <person name="LaButti K."/>
            <person name="Lindquist E.A."/>
            <person name="Lipzen A."/>
            <person name="Lundell T."/>
            <person name="Morin E."/>
            <person name="Murat C."/>
            <person name="Riley R."/>
            <person name="Ohm R."/>
            <person name="Sun H."/>
            <person name="Tunlid A."/>
            <person name="Henrissat B."/>
            <person name="Grigoriev I.V."/>
            <person name="Hibbett D.S."/>
            <person name="Martin F."/>
        </authorList>
    </citation>
    <scope>NUCLEOTIDE SEQUENCE [LARGE SCALE GENOMIC DNA]</scope>
    <source>
        <strain evidence="2">Ve08.2h10</strain>
    </source>
</reference>
<sequence>KAYKTWFYNQCQSGANHSHIKVRHSWPAHRVIQETHKMIINEVIHEQYGKKPGTKEVFSVYQKAVYQVVNNLTEEEWDEAENRAHVVLWTIGYGQPRLTKARIRQAS</sequence>
<gene>
    <name evidence="1" type="ORF">PAXRUDRAFT_164599</name>
</gene>
<evidence type="ECO:0000313" key="2">
    <source>
        <dbReference type="Proteomes" id="UP000054538"/>
    </source>
</evidence>
<feature type="non-terminal residue" evidence="1">
    <location>
        <position position="1"/>
    </location>
</feature>